<dbReference type="InterPro" id="IPR001969">
    <property type="entry name" value="Aspartic_peptidase_AS"/>
</dbReference>
<dbReference type="Pfam" id="PF14543">
    <property type="entry name" value="TAXi_N"/>
    <property type="match status" value="1"/>
</dbReference>
<keyword evidence="10" id="KW-1185">Reference proteome</keyword>
<feature type="active site" evidence="6">
    <location>
        <position position="140"/>
    </location>
</feature>
<dbReference type="InterPro" id="IPR033121">
    <property type="entry name" value="PEPTIDASE_A1"/>
</dbReference>
<evidence type="ECO:0000256" key="6">
    <source>
        <dbReference type="PIRSR" id="PIRSR601461-1"/>
    </source>
</evidence>
<dbReference type="AlphaFoldDB" id="A0A7N0V477"/>
<dbReference type="PROSITE" id="PS00141">
    <property type="entry name" value="ASP_PROTEASE"/>
    <property type="match status" value="1"/>
</dbReference>
<name>A0A7N0V477_KALFE</name>
<sequence>MTRLRPHYEFDILSVVDALWPNMSGCFLSLRIWYQVKVINERLAWRVKIQQHPAPSPQWPEAEKMHEPEVVKRVEGGLVTKAEVLPLEQVQSGHAAHPRRDAARANFLQFPLYGDRVSQGYYMTKLWLGTPPREYKVLIDTGSDITWLSCKTNLTGQLQLTRFDPDNSSTAEIISCKHPACHTVLPSDGVCQDSRNPCQYLINYEDKTSTNGFYVVDSFPLMMNDKRNGRIDSTAKFIFGCSTFRSLTNDADGILGLGIQGASMVIQLYAQGKVPRVFSHCLSGKMHGGGFLIFGEVELPDISYSHYDPSRLHYSLSLESISVGGKTLPINPGLFAQSSYRGTIVDSGTKNGILVAEAFDRLLSFISKNISPSVVYTFDNFGYPCFTNDSLSFRDLFPLIHFNFVDGESMALHPTEYLLEEGYSPGFTCIGFGRSEDFTILGDLFLKDKIIIYDLERQMIGWLIYDCSVVPEVGFYPPSGPKSKAFISADLIPTLPHRMVAAVFLHLMFIYS</sequence>
<keyword evidence="2 7" id="KW-0645">Protease</keyword>
<dbReference type="Pfam" id="PF14541">
    <property type="entry name" value="TAXi_C"/>
    <property type="match status" value="1"/>
</dbReference>
<feature type="active site" evidence="6">
    <location>
        <position position="346"/>
    </location>
</feature>
<evidence type="ECO:0000256" key="5">
    <source>
        <dbReference type="ARBA" id="ARBA00023180"/>
    </source>
</evidence>
<dbReference type="InterPro" id="IPR034161">
    <property type="entry name" value="Pepsin-like_plant"/>
</dbReference>
<reference evidence="9" key="1">
    <citation type="submission" date="2021-01" db="UniProtKB">
        <authorList>
            <consortium name="EnsemblPlants"/>
        </authorList>
    </citation>
    <scope>IDENTIFICATION</scope>
</reference>
<proteinExistence type="inferred from homology"/>
<dbReference type="PANTHER" id="PTHR13683">
    <property type="entry name" value="ASPARTYL PROTEASES"/>
    <property type="match status" value="1"/>
</dbReference>
<dbReference type="SUPFAM" id="SSF50630">
    <property type="entry name" value="Acid proteases"/>
    <property type="match status" value="1"/>
</dbReference>
<dbReference type="Proteomes" id="UP000594263">
    <property type="component" value="Unplaced"/>
</dbReference>
<dbReference type="Gramene" id="Kaladp0098s0048.1.v1.1">
    <property type="protein sequence ID" value="Kaladp0098s0048.1.v1.1"/>
    <property type="gene ID" value="Kaladp0098s0048.v1.1"/>
</dbReference>
<dbReference type="InterPro" id="IPR032861">
    <property type="entry name" value="TAXi_N"/>
</dbReference>
<dbReference type="GO" id="GO:0006508">
    <property type="term" value="P:proteolysis"/>
    <property type="evidence" value="ECO:0007669"/>
    <property type="project" value="UniProtKB-KW"/>
</dbReference>
<dbReference type="Gene3D" id="2.40.70.10">
    <property type="entry name" value="Acid Proteases"/>
    <property type="match status" value="2"/>
</dbReference>
<evidence type="ECO:0000313" key="9">
    <source>
        <dbReference type="EnsemblPlants" id="Kaladp0098s0048.1.v1.1"/>
    </source>
</evidence>
<keyword evidence="3 7" id="KW-0064">Aspartyl protease</keyword>
<evidence type="ECO:0000313" key="10">
    <source>
        <dbReference type="Proteomes" id="UP000594263"/>
    </source>
</evidence>
<evidence type="ECO:0000256" key="1">
    <source>
        <dbReference type="ARBA" id="ARBA00007447"/>
    </source>
</evidence>
<dbReference type="GO" id="GO:0004190">
    <property type="term" value="F:aspartic-type endopeptidase activity"/>
    <property type="evidence" value="ECO:0007669"/>
    <property type="project" value="UniProtKB-KW"/>
</dbReference>
<evidence type="ECO:0000256" key="3">
    <source>
        <dbReference type="ARBA" id="ARBA00022750"/>
    </source>
</evidence>
<evidence type="ECO:0000256" key="7">
    <source>
        <dbReference type="RuleBase" id="RU000454"/>
    </source>
</evidence>
<dbReference type="InterPro" id="IPR032799">
    <property type="entry name" value="TAXi_C"/>
</dbReference>
<keyword evidence="5" id="KW-0325">Glycoprotein</keyword>
<protein>
    <recommendedName>
        <fullName evidence="8">Peptidase A1 domain-containing protein</fullName>
    </recommendedName>
</protein>
<dbReference type="CDD" id="cd05476">
    <property type="entry name" value="pepsin_A_like_plant"/>
    <property type="match status" value="1"/>
</dbReference>
<evidence type="ECO:0000259" key="8">
    <source>
        <dbReference type="PROSITE" id="PS51767"/>
    </source>
</evidence>
<evidence type="ECO:0000256" key="2">
    <source>
        <dbReference type="ARBA" id="ARBA00022670"/>
    </source>
</evidence>
<dbReference type="InterPro" id="IPR001461">
    <property type="entry name" value="Aspartic_peptidase_A1"/>
</dbReference>
<dbReference type="PROSITE" id="PS51767">
    <property type="entry name" value="PEPTIDASE_A1"/>
    <property type="match status" value="1"/>
</dbReference>
<organism evidence="9 10">
    <name type="scientific">Kalanchoe fedtschenkoi</name>
    <name type="common">Lavender scallops</name>
    <name type="synonym">South American air plant</name>
    <dbReference type="NCBI Taxonomy" id="63787"/>
    <lineage>
        <taxon>Eukaryota</taxon>
        <taxon>Viridiplantae</taxon>
        <taxon>Streptophyta</taxon>
        <taxon>Embryophyta</taxon>
        <taxon>Tracheophyta</taxon>
        <taxon>Spermatophyta</taxon>
        <taxon>Magnoliopsida</taxon>
        <taxon>eudicotyledons</taxon>
        <taxon>Gunneridae</taxon>
        <taxon>Pentapetalae</taxon>
        <taxon>Saxifragales</taxon>
        <taxon>Crassulaceae</taxon>
        <taxon>Kalanchoe</taxon>
    </lineage>
</organism>
<accession>A0A7N0V477</accession>
<keyword evidence="4 7" id="KW-0378">Hydrolase</keyword>
<comment type="similarity">
    <text evidence="1 7">Belongs to the peptidase A1 family.</text>
</comment>
<dbReference type="PANTHER" id="PTHR13683:SF875">
    <property type="entry name" value="EUKARYOTIC ASPARTYL PROTEASE FAMILY PROTEIN"/>
    <property type="match status" value="1"/>
</dbReference>
<feature type="domain" description="Peptidase A1" evidence="8">
    <location>
        <begin position="122"/>
        <end position="463"/>
    </location>
</feature>
<dbReference type="InterPro" id="IPR021109">
    <property type="entry name" value="Peptidase_aspartic_dom_sf"/>
</dbReference>
<dbReference type="PRINTS" id="PR00792">
    <property type="entry name" value="PEPSIN"/>
</dbReference>
<dbReference type="EnsemblPlants" id="Kaladp0098s0048.1.v1.1">
    <property type="protein sequence ID" value="Kaladp0098s0048.1.v1.1"/>
    <property type="gene ID" value="Kaladp0098s0048.v1.1"/>
</dbReference>
<evidence type="ECO:0000256" key="4">
    <source>
        <dbReference type="ARBA" id="ARBA00022801"/>
    </source>
</evidence>